<protein>
    <submittedName>
        <fullName evidence="1">Uncharacterized protein</fullName>
    </submittedName>
</protein>
<proteinExistence type="predicted"/>
<gene>
    <name evidence="1" type="ORF">SAMN05421820_112176</name>
</gene>
<dbReference type="EMBL" id="FNGY01000012">
    <property type="protein sequence ID" value="SDO19641.1"/>
    <property type="molecule type" value="Genomic_DNA"/>
</dbReference>
<sequence>MIVVSCKPKEENNNLQTPDALQNEYSSLKRMKGDLTEDLYQGLVDKDSLLRNLEEEIIAFRSGSIEVTKVFHNYLDKSDRYYGSVNDKVKGIKDSLLMKKMQMLITMHKKAQEVRTTEINALLKTIPANDTILNDHHAALKIVKTLTVMEKYQKEHLPNKSELKKLIRQQEKIIQQMNDLMR</sequence>
<evidence type="ECO:0000313" key="2">
    <source>
        <dbReference type="Proteomes" id="UP000183200"/>
    </source>
</evidence>
<accession>A0A1H0HLD6</accession>
<organism evidence="1 2">
    <name type="scientific">Pedobacter steynii</name>
    <dbReference type="NCBI Taxonomy" id="430522"/>
    <lineage>
        <taxon>Bacteria</taxon>
        <taxon>Pseudomonadati</taxon>
        <taxon>Bacteroidota</taxon>
        <taxon>Sphingobacteriia</taxon>
        <taxon>Sphingobacteriales</taxon>
        <taxon>Sphingobacteriaceae</taxon>
        <taxon>Pedobacter</taxon>
    </lineage>
</organism>
<evidence type="ECO:0000313" key="1">
    <source>
        <dbReference type="EMBL" id="SDO19641.1"/>
    </source>
</evidence>
<name>A0A1H0HLD6_9SPHI</name>
<dbReference type="Proteomes" id="UP000183200">
    <property type="component" value="Unassembled WGS sequence"/>
</dbReference>
<dbReference type="AlphaFoldDB" id="A0A1H0HLD6"/>
<keyword evidence="2" id="KW-1185">Reference proteome</keyword>
<reference evidence="2" key="1">
    <citation type="submission" date="2016-10" db="EMBL/GenBank/DDBJ databases">
        <authorList>
            <person name="Varghese N."/>
            <person name="Submissions S."/>
        </authorList>
    </citation>
    <scope>NUCLEOTIDE SEQUENCE [LARGE SCALE GENOMIC DNA]</scope>
    <source>
        <strain evidence="2">DSM 19110</strain>
    </source>
</reference>